<keyword evidence="9" id="KW-0175">Coiled coil</keyword>
<dbReference type="OrthoDB" id="7537227at2759"/>
<reference evidence="11 12" key="1">
    <citation type="journal article" date="2014" name="Nat. Commun.">
        <title>Klebsormidium flaccidum genome reveals primary factors for plant terrestrial adaptation.</title>
        <authorList>
            <person name="Hori K."/>
            <person name="Maruyama F."/>
            <person name="Fujisawa T."/>
            <person name="Togashi T."/>
            <person name="Yamamoto N."/>
            <person name="Seo M."/>
            <person name="Sato S."/>
            <person name="Yamada T."/>
            <person name="Mori H."/>
            <person name="Tajima N."/>
            <person name="Moriyama T."/>
            <person name="Ikeuchi M."/>
            <person name="Watanabe M."/>
            <person name="Wada H."/>
            <person name="Kobayashi K."/>
            <person name="Saito M."/>
            <person name="Masuda T."/>
            <person name="Sasaki-Sekimoto Y."/>
            <person name="Mashiguchi K."/>
            <person name="Awai K."/>
            <person name="Shimojima M."/>
            <person name="Masuda S."/>
            <person name="Iwai M."/>
            <person name="Nobusawa T."/>
            <person name="Narise T."/>
            <person name="Kondo S."/>
            <person name="Saito H."/>
            <person name="Sato R."/>
            <person name="Murakawa M."/>
            <person name="Ihara Y."/>
            <person name="Oshima-Yamada Y."/>
            <person name="Ohtaka K."/>
            <person name="Satoh M."/>
            <person name="Sonobe K."/>
            <person name="Ishii M."/>
            <person name="Ohtani R."/>
            <person name="Kanamori-Sato M."/>
            <person name="Honoki R."/>
            <person name="Miyazaki D."/>
            <person name="Mochizuki H."/>
            <person name="Umetsu J."/>
            <person name="Higashi K."/>
            <person name="Shibata D."/>
            <person name="Kamiya Y."/>
            <person name="Sato N."/>
            <person name="Nakamura Y."/>
            <person name="Tabata S."/>
            <person name="Ida S."/>
            <person name="Kurokawa K."/>
            <person name="Ohta H."/>
        </authorList>
    </citation>
    <scope>NUCLEOTIDE SEQUENCE [LARGE SCALE GENOMIC DNA]</scope>
    <source>
        <strain evidence="11 12">NIES-2285</strain>
    </source>
</reference>
<feature type="repeat" description="ARM" evidence="8">
    <location>
        <begin position="418"/>
        <end position="460"/>
    </location>
</feature>
<dbReference type="InterPro" id="IPR011989">
    <property type="entry name" value="ARM-like"/>
</dbReference>
<dbReference type="AlphaFoldDB" id="A0A0U9HKC5"/>
<evidence type="ECO:0000256" key="7">
    <source>
        <dbReference type="ARBA" id="ARBA00026209"/>
    </source>
</evidence>
<evidence type="ECO:0000256" key="8">
    <source>
        <dbReference type="PROSITE-ProRule" id="PRU00259"/>
    </source>
</evidence>
<keyword evidence="6" id="KW-0449">Lipoprotein</keyword>
<proteinExistence type="inferred from homology"/>
<feature type="repeat" description="ARM" evidence="8">
    <location>
        <begin position="293"/>
        <end position="335"/>
    </location>
</feature>
<dbReference type="InterPro" id="IPR000225">
    <property type="entry name" value="Armadillo"/>
</dbReference>
<feature type="repeat" description="ARM" evidence="8">
    <location>
        <begin position="376"/>
        <end position="418"/>
    </location>
</feature>
<feature type="coiled-coil region" evidence="9">
    <location>
        <begin position="1084"/>
        <end position="1122"/>
    </location>
</feature>
<evidence type="ECO:0000256" key="6">
    <source>
        <dbReference type="ARBA" id="ARBA00023288"/>
    </source>
</evidence>
<sequence>MCRELVVTLADVLGSPSEAVQEHALRALGSLANNAEVAKSIGGVPGALATVAKLLQSRNDAVRASATWALAWLAMDADNETSIATMQGTLSALANLLDSADTQLQEAAAAALQNLAQIDGEVYEVPRALTSLAQLLESPSKAVRKQAAKALSDLAADHKKVTRIAAMGPRVFAALVKLLGSPTEGGEEEATQALATLAADAKNMKSIASEPGALAKLLRSPSEDLQKQAAEALVRLAKYFRNLRGIAIVPGVLAGLVVQLGSLNRGMQQRSAEIFKLLAWDVEHQRSIGMEPGALAALGKLLRSPSEAVQEEAVRALARLAGTADNRKSIAALPGVLVDLRQLLGSHRHLQEHAAKTLEHLAGDPDNQRSIATFPGVLAGLVELLGHPYGIVKRNAAGALANLAVNAENKRSIVAVPGALAALRNLLRSVQQRVPEQGARALENVAADDDNKKSIAATPGLLAALVESLQYHWLNGSNGGEHAATALASLAARADIRRTLLAEPRILSRLGHLLVSPSPELLQKRAAFALRNLAGVDDNRTVATVPGAMAALGKLLGSPSEAVQSRAAGTLANLASKESSSVAAVPGVLGSLMELLGSRSEAVQSQAARALGSLGKDAGIRARILAEAGTLAALTRLLASPSEEVQKQAGRARDTIERADPEWNRHFRYFDSEGYQLDFKPTPDETSESSQQSPSGESAVAILEPGVPLPDTRVEAGTGEGSTEQGIEVEIEGPTEVTEGEADRAPDNMSDSQTPFIKNFEPASLAPPSDSAGSAFEPSDAPGPPQSRAETELQQGTTEVLGGNHAVDLEMPIENIAARIHQLEAGLGRGGALELTPIQSEYLGRLLDREGDVKGLEEEMATIAKDPGALRYYGSLRRALSWAFLGAQASCSNLVVRQRDKVNRALVLTASAVAGLVPGYGHVASKVAGAAAGFVADFFEGRRAERIARAGGTDGEAIADGVARSLVFLRKGELSQTREDGVREVASRDFGRMTKWMKDQDDLQTIRDENDLTGEGVIRKLVAAAEPTWPVPLGRLRKAPQTHPPPPPTVSVQAAIPTPLAVATSTVTSISVKMVTTEELLRRHEELEGRLRTRDEELESERRRHKEEIESVKEQMTILKARHAAFASTVDAGDGLAFMQARAQQRAVVCSWDDLRDGECYDIDQQVHRLSGKLDDVEGRLNRIEKDYNRETPARARRKGV</sequence>
<evidence type="ECO:0000313" key="11">
    <source>
        <dbReference type="EMBL" id="GAQ87161.1"/>
    </source>
</evidence>
<dbReference type="Gene3D" id="1.25.10.10">
    <property type="entry name" value="Leucine-rich Repeat Variant"/>
    <property type="match status" value="4"/>
</dbReference>
<keyword evidence="4" id="KW-0677">Repeat</keyword>
<feature type="repeat" description="ARM" evidence="8">
    <location>
        <begin position="46"/>
        <end position="88"/>
    </location>
</feature>
<dbReference type="SMART" id="SM00185">
    <property type="entry name" value="ARM"/>
    <property type="match status" value="10"/>
</dbReference>
<evidence type="ECO:0000256" key="1">
    <source>
        <dbReference type="ARBA" id="ARBA00004592"/>
    </source>
</evidence>
<evidence type="ECO:0000256" key="10">
    <source>
        <dbReference type="SAM" id="MobiDB-lite"/>
    </source>
</evidence>
<evidence type="ECO:0000313" key="12">
    <source>
        <dbReference type="Proteomes" id="UP000054558"/>
    </source>
</evidence>
<dbReference type="SMART" id="SM00567">
    <property type="entry name" value="EZ_HEAT"/>
    <property type="match status" value="6"/>
</dbReference>
<dbReference type="Proteomes" id="UP000054558">
    <property type="component" value="Unassembled WGS sequence"/>
</dbReference>
<organism evidence="11 12">
    <name type="scientific">Klebsormidium nitens</name>
    <name type="common">Green alga</name>
    <name type="synonym">Ulothrix nitens</name>
    <dbReference type="NCBI Taxonomy" id="105231"/>
    <lineage>
        <taxon>Eukaryota</taxon>
        <taxon>Viridiplantae</taxon>
        <taxon>Streptophyta</taxon>
        <taxon>Klebsormidiophyceae</taxon>
        <taxon>Klebsormidiales</taxon>
        <taxon>Klebsormidiaceae</taxon>
        <taxon>Klebsormidium</taxon>
    </lineage>
</organism>
<feature type="repeat" description="ARM" evidence="8">
    <location>
        <begin position="127"/>
        <end position="158"/>
    </location>
</feature>
<keyword evidence="12" id="KW-1185">Reference proteome</keyword>
<evidence type="ECO:0000256" key="3">
    <source>
        <dbReference type="ARBA" id="ARBA00022554"/>
    </source>
</evidence>
<dbReference type="Pfam" id="PF13513">
    <property type="entry name" value="HEAT_EZ"/>
    <property type="match status" value="3"/>
</dbReference>
<feature type="repeat" description="ARM" evidence="8">
    <location>
        <begin position="88"/>
        <end position="116"/>
    </location>
</feature>
<dbReference type="Pfam" id="PF00514">
    <property type="entry name" value="Arm"/>
    <property type="match status" value="1"/>
</dbReference>
<feature type="compositionally biased region" description="Low complexity" evidence="10">
    <location>
        <begin position="688"/>
        <end position="698"/>
    </location>
</feature>
<evidence type="ECO:0000256" key="2">
    <source>
        <dbReference type="ARBA" id="ARBA00005462"/>
    </source>
</evidence>
<gene>
    <name evidence="11" type="ORF">KFL_003350110</name>
</gene>
<name>A0A0U9HKC5_KLENI</name>
<protein>
    <recommendedName>
        <fullName evidence="7">Vacuolar protein 8</fullName>
    </recommendedName>
</protein>
<evidence type="ECO:0000256" key="4">
    <source>
        <dbReference type="ARBA" id="ARBA00022737"/>
    </source>
</evidence>
<dbReference type="PANTHER" id="PTHR47249">
    <property type="entry name" value="VACUOLAR PROTEIN 8"/>
    <property type="match status" value="1"/>
</dbReference>
<keyword evidence="3" id="KW-0926">Vacuole</keyword>
<keyword evidence="5" id="KW-0472">Membrane</keyword>
<dbReference type="SUPFAM" id="SSF48371">
    <property type="entry name" value="ARM repeat"/>
    <property type="match status" value="2"/>
</dbReference>
<dbReference type="GO" id="GO:0043495">
    <property type="term" value="F:protein-membrane adaptor activity"/>
    <property type="evidence" value="ECO:0007669"/>
    <property type="project" value="InterPro"/>
</dbReference>
<dbReference type="InterPro" id="IPR045156">
    <property type="entry name" value="Vac8"/>
</dbReference>
<dbReference type="InterPro" id="IPR004155">
    <property type="entry name" value="PBS_lyase_HEAT"/>
</dbReference>
<feature type="region of interest" description="Disordered" evidence="10">
    <location>
        <begin position="674"/>
        <end position="795"/>
    </location>
</feature>
<dbReference type="GO" id="GO:0071562">
    <property type="term" value="P:nucleus-vacuole junction assembly"/>
    <property type="evidence" value="ECO:0007669"/>
    <property type="project" value="InterPro"/>
</dbReference>
<accession>A0A0U9HKC5</accession>
<feature type="repeat" description="ARM" evidence="8">
    <location>
        <begin position="547"/>
        <end position="580"/>
    </location>
</feature>
<dbReference type="PANTHER" id="PTHR47249:SF1">
    <property type="entry name" value="VACUOLAR PROTEIN 8"/>
    <property type="match status" value="1"/>
</dbReference>
<dbReference type="EMBL" id="DF237284">
    <property type="protein sequence ID" value="GAQ87161.1"/>
    <property type="molecule type" value="Genomic_DNA"/>
</dbReference>
<evidence type="ECO:0000256" key="9">
    <source>
        <dbReference type="SAM" id="Coils"/>
    </source>
</evidence>
<evidence type="ECO:0000256" key="5">
    <source>
        <dbReference type="ARBA" id="ARBA00023136"/>
    </source>
</evidence>
<comment type="similarity">
    <text evidence="2">Belongs to the beta-catenin family.</text>
</comment>
<dbReference type="STRING" id="105231.A0A0U9HKC5"/>
<dbReference type="GO" id="GO:0005774">
    <property type="term" value="C:vacuolar membrane"/>
    <property type="evidence" value="ECO:0007669"/>
    <property type="project" value="UniProtKB-SubCell"/>
</dbReference>
<dbReference type="PROSITE" id="PS50176">
    <property type="entry name" value="ARM_REPEAT"/>
    <property type="match status" value="7"/>
</dbReference>
<comment type="subcellular location">
    <subcellularLocation>
        <location evidence="1">Vacuole membrane</location>
        <topology evidence="1">Lipid-anchor</topology>
    </subcellularLocation>
</comment>
<dbReference type="InterPro" id="IPR016024">
    <property type="entry name" value="ARM-type_fold"/>
</dbReference>